<comment type="caution">
    <text evidence="2">The sequence shown here is derived from an EMBL/GenBank/DDBJ whole genome shotgun (WGS) entry which is preliminary data.</text>
</comment>
<evidence type="ECO:0000313" key="3">
    <source>
        <dbReference type="Proteomes" id="UP000298030"/>
    </source>
</evidence>
<accession>A0A4Y7SAZ3</accession>
<organism evidence="2 3">
    <name type="scientific">Coprinellus micaceus</name>
    <name type="common">Glistening ink-cap mushroom</name>
    <name type="synonym">Coprinus micaceus</name>
    <dbReference type="NCBI Taxonomy" id="71717"/>
    <lineage>
        <taxon>Eukaryota</taxon>
        <taxon>Fungi</taxon>
        <taxon>Dikarya</taxon>
        <taxon>Basidiomycota</taxon>
        <taxon>Agaricomycotina</taxon>
        <taxon>Agaricomycetes</taxon>
        <taxon>Agaricomycetidae</taxon>
        <taxon>Agaricales</taxon>
        <taxon>Agaricineae</taxon>
        <taxon>Psathyrellaceae</taxon>
        <taxon>Coprinellus</taxon>
    </lineage>
</organism>
<proteinExistence type="predicted"/>
<dbReference type="EMBL" id="QPFP01000234">
    <property type="protein sequence ID" value="TEB18694.1"/>
    <property type="molecule type" value="Genomic_DNA"/>
</dbReference>
<name>A0A4Y7SAZ3_COPMI</name>
<evidence type="ECO:0000313" key="2">
    <source>
        <dbReference type="EMBL" id="TEB18694.1"/>
    </source>
</evidence>
<sequence length="121" mass="13343">MCWASQSGHAGSRYLAQSSPVSSEDTDEDEDEDLAQPFPNLKTLNVGGSPIHSSKEMALFLEQIVPPSCELEYFAVAWDHTCDDGEVEIRSSRRTKRWAKVAACLASWAATGEIEYVSDDD</sequence>
<feature type="region of interest" description="Disordered" evidence="1">
    <location>
        <begin position="1"/>
        <end position="40"/>
    </location>
</feature>
<reference evidence="2 3" key="1">
    <citation type="journal article" date="2019" name="Nat. Ecol. Evol.">
        <title>Megaphylogeny resolves global patterns of mushroom evolution.</title>
        <authorList>
            <person name="Varga T."/>
            <person name="Krizsan K."/>
            <person name="Foldi C."/>
            <person name="Dima B."/>
            <person name="Sanchez-Garcia M."/>
            <person name="Sanchez-Ramirez S."/>
            <person name="Szollosi G.J."/>
            <person name="Szarkandi J.G."/>
            <person name="Papp V."/>
            <person name="Albert L."/>
            <person name="Andreopoulos W."/>
            <person name="Angelini C."/>
            <person name="Antonin V."/>
            <person name="Barry K.W."/>
            <person name="Bougher N.L."/>
            <person name="Buchanan P."/>
            <person name="Buyck B."/>
            <person name="Bense V."/>
            <person name="Catcheside P."/>
            <person name="Chovatia M."/>
            <person name="Cooper J."/>
            <person name="Damon W."/>
            <person name="Desjardin D."/>
            <person name="Finy P."/>
            <person name="Geml J."/>
            <person name="Haridas S."/>
            <person name="Hughes K."/>
            <person name="Justo A."/>
            <person name="Karasinski D."/>
            <person name="Kautmanova I."/>
            <person name="Kiss B."/>
            <person name="Kocsube S."/>
            <person name="Kotiranta H."/>
            <person name="LaButti K.M."/>
            <person name="Lechner B.E."/>
            <person name="Liimatainen K."/>
            <person name="Lipzen A."/>
            <person name="Lukacs Z."/>
            <person name="Mihaltcheva S."/>
            <person name="Morgado L.N."/>
            <person name="Niskanen T."/>
            <person name="Noordeloos M.E."/>
            <person name="Ohm R.A."/>
            <person name="Ortiz-Santana B."/>
            <person name="Ovrebo C."/>
            <person name="Racz N."/>
            <person name="Riley R."/>
            <person name="Savchenko A."/>
            <person name="Shiryaev A."/>
            <person name="Soop K."/>
            <person name="Spirin V."/>
            <person name="Szebenyi C."/>
            <person name="Tomsovsky M."/>
            <person name="Tulloss R.E."/>
            <person name="Uehling J."/>
            <person name="Grigoriev I.V."/>
            <person name="Vagvolgyi C."/>
            <person name="Papp T."/>
            <person name="Martin F.M."/>
            <person name="Miettinen O."/>
            <person name="Hibbett D.S."/>
            <person name="Nagy L.G."/>
        </authorList>
    </citation>
    <scope>NUCLEOTIDE SEQUENCE [LARGE SCALE GENOMIC DNA]</scope>
    <source>
        <strain evidence="2 3">FP101781</strain>
    </source>
</reference>
<dbReference type="AlphaFoldDB" id="A0A4Y7SAZ3"/>
<gene>
    <name evidence="2" type="ORF">FA13DRAFT_1745371</name>
</gene>
<feature type="compositionally biased region" description="Polar residues" evidence="1">
    <location>
        <begin position="1"/>
        <end position="23"/>
    </location>
</feature>
<feature type="compositionally biased region" description="Acidic residues" evidence="1">
    <location>
        <begin position="24"/>
        <end position="34"/>
    </location>
</feature>
<dbReference type="Proteomes" id="UP000298030">
    <property type="component" value="Unassembled WGS sequence"/>
</dbReference>
<dbReference type="OrthoDB" id="2447803at2759"/>
<keyword evidence="3" id="KW-1185">Reference proteome</keyword>
<protein>
    <submittedName>
        <fullName evidence="2">Uncharacterized protein</fullName>
    </submittedName>
</protein>
<evidence type="ECO:0000256" key="1">
    <source>
        <dbReference type="SAM" id="MobiDB-lite"/>
    </source>
</evidence>